<name>A0A8J2WWC9_9STRA</name>
<evidence type="ECO:0000256" key="1">
    <source>
        <dbReference type="SAM" id="MobiDB-lite"/>
    </source>
</evidence>
<feature type="region of interest" description="Disordered" evidence="1">
    <location>
        <begin position="1"/>
        <end position="21"/>
    </location>
</feature>
<protein>
    <submittedName>
        <fullName evidence="2">Uncharacterized protein</fullName>
    </submittedName>
</protein>
<evidence type="ECO:0000313" key="2">
    <source>
        <dbReference type="EMBL" id="CAH0368425.1"/>
    </source>
</evidence>
<organism evidence="2 3">
    <name type="scientific">Pelagomonas calceolata</name>
    <dbReference type="NCBI Taxonomy" id="35677"/>
    <lineage>
        <taxon>Eukaryota</taxon>
        <taxon>Sar</taxon>
        <taxon>Stramenopiles</taxon>
        <taxon>Ochrophyta</taxon>
        <taxon>Pelagophyceae</taxon>
        <taxon>Pelagomonadales</taxon>
        <taxon>Pelagomonadaceae</taxon>
        <taxon>Pelagomonas</taxon>
    </lineage>
</organism>
<sequence>MEIEETPPPQPPAPPAKPLPPRALAFLDGPTDEHRVAGLLLLAAADASSLQAHASEIAAKLEASNFLARLLKTAGDDGAALTSAQRAGLEVARALAGTSADVRDALAKSAALEACGACVLSVADARTMAARGDSIEGGSNEDAAAALRCLDSLVGGDPRRLVTSGVDGAPLLAFCRDADEQLWPAATSLLRCCCAGGGLDDESVRALTLLATTVRAKSETYAREAPLIECLALAVAARAGAARTSSTAAHARKAARDVVEEAVPRLLRRGGAREVCRDAALGAAAVCASGRRGAAWLWGRDGAVVRVVAGCAAAEARLALDEALALAAGSGGDDRQRRADRCTRVAPLCLGVLERVLRLLLGDDESGDESDDSEAPDAPAPAPDAVLGCRDAVRDAADAALGFCGEARLQRDAAARGLPEAPAPAALELLLALCRPCLSLLGLLAAELDEDETGDDDGDGDGLALHARLAELRPFVDDLVAADRGGAPPPPPAAGDDDSAPSSSEEDSDDEIDYGT</sequence>
<comment type="caution">
    <text evidence="2">The sequence shown here is derived from an EMBL/GenBank/DDBJ whole genome shotgun (WGS) entry which is preliminary data.</text>
</comment>
<dbReference type="Proteomes" id="UP000789595">
    <property type="component" value="Unassembled WGS sequence"/>
</dbReference>
<evidence type="ECO:0000313" key="3">
    <source>
        <dbReference type="Proteomes" id="UP000789595"/>
    </source>
</evidence>
<feature type="region of interest" description="Disordered" evidence="1">
    <location>
        <begin position="479"/>
        <end position="516"/>
    </location>
</feature>
<feature type="compositionally biased region" description="Acidic residues" evidence="1">
    <location>
        <begin position="364"/>
        <end position="375"/>
    </location>
</feature>
<dbReference type="EMBL" id="CAKKNE010000002">
    <property type="protein sequence ID" value="CAH0368425.1"/>
    <property type="molecule type" value="Genomic_DNA"/>
</dbReference>
<feature type="compositionally biased region" description="Acidic residues" evidence="1">
    <location>
        <begin position="495"/>
        <end position="516"/>
    </location>
</feature>
<feature type="region of interest" description="Disordered" evidence="1">
    <location>
        <begin position="364"/>
        <end position="384"/>
    </location>
</feature>
<reference evidence="2" key="1">
    <citation type="submission" date="2021-11" db="EMBL/GenBank/DDBJ databases">
        <authorList>
            <consortium name="Genoscope - CEA"/>
            <person name="William W."/>
        </authorList>
    </citation>
    <scope>NUCLEOTIDE SEQUENCE</scope>
</reference>
<keyword evidence="3" id="KW-1185">Reference proteome</keyword>
<proteinExistence type="predicted"/>
<dbReference type="AlphaFoldDB" id="A0A8J2WWC9"/>
<gene>
    <name evidence="2" type="ORF">PECAL_2P14910</name>
</gene>
<accession>A0A8J2WWC9</accession>